<dbReference type="EC" id="3.6.4.13" evidence="5"/>
<dbReference type="SUPFAM" id="SSF52540">
    <property type="entry name" value="P-loop containing nucleoside triphosphate hydrolases"/>
    <property type="match status" value="1"/>
</dbReference>
<dbReference type="PANTHER" id="PTHR47959">
    <property type="entry name" value="ATP-DEPENDENT RNA HELICASE RHLE-RELATED"/>
    <property type="match status" value="1"/>
</dbReference>
<keyword evidence="5" id="KW-0963">Cytoplasm</keyword>
<dbReference type="CDD" id="cd00268">
    <property type="entry name" value="DEADc"/>
    <property type="match status" value="1"/>
</dbReference>
<evidence type="ECO:0000256" key="3">
    <source>
        <dbReference type="ARBA" id="ARBA00022806"/>
    </source>
</evidence>
<evidence type="ECO:0000313" key="11">
    <source>
        <dbReference type="Proteomes" id="UP000741863"/>
    </source>
</evidence>
<dbReference type="InterPro" id="IPR000629">
    <property type="entry name" value="RNA-helicase_DEAD-box_CS"/>
</dbReference>
<protein>
    <recommendedName>
        <fullName evidence="5">ATP-dependent RNA helicase DbpA</fullName>
        <ecNumber evidence="5">3.6.4.13</ecNumber>
    </recommendedName>
</protein>
<dbReference type="GO" id="GO:0004386">
    <property type="term" value="F:helicase activity"/>
    <property type="evidence" value="ECO:0007669"/>
    <property type="project" value="UniProtKB-KW"/>
</dbReference>
<evidence type="ECO:0000313" key="10">
    <source>
        <dbReference type="EMBL" id="MBM7633432.1"/>
    </source>
</evidence>
<dbReference type="PROSITE" id="PS51192">
    <property type="entry name" value="HELICASE_ATP_BIND_1"/>
    <property type="match status" value="1"/>
</dbReference>
<dbReference type="InterPro" id="IPR014014">
    <property type="entry name" value="RNA_helicase_DEAD_Q_motif"/>
</dbReference>
<reference evidence="10 11" key="1">
    <citation type="submission" date="2021-01" db="EMBL/GenBank/DDBJ databases">
        <title>Genomic Encyclopedia of Type Strains, Phase IV (KMG-IV): sequencing the most valuable type-strain genomes for metagenomic binning, comparative biology and taxonomic classification.</title>
        <authorList>
            <person name="Goeker M."/>
        </authorList>
    </citation>
    <scope>NUCLEOTIDE SEQUENCE [LARGE SCALE GENOMIC DNA]</scope>
    <source>
        <strain evidence="10 11">DSM 25540</strain>
    </source>
</reference>
<dbReference type="HAMAP" id="MF_00965">
    <property type="entry name" value="DEAD_helicase_DbpA"/>
    <property type="match status" value="1"/>
</dbReference>
<dbReference type="PROSITE" id="PS51194">
    <property type="entry name" value="HELICASE_CTER"/>
    <property type="match status" value="1"/>
</dbReference>
<dbReference type="InterPro" id="IPR012677">
    <property type="entry name" value="Nucleotide-bd_a/b_plait_sf"/>
</dbReference>
<dbReference type="InterPro" id="IPR028619">
    <property type="entry name" value="DEAD_helicase_DbpA"/>
</dbReference>
<dbReference type="Gene3D" id="3.30.70.330">
    <property type="match status" value="1"/>
</dbReference>
<evidence type="ECO:0000259" key="9">
    <source>
        <dbReference type="PROSITE" id="PS51195"/>
    </source>
</evidence>
<name>A0ABS2PDS6_9BACL</name>
<dbReference type="InterPro" id="IPR044742">
    <property type="entry name" value="DEAD/DEAH_RhlB"/>
</dbReference>
<dbReference type="EMBL" id="JAFBEC010000007">
    <property type="protein sequence ID" value="MBM7633432.1"/>
    <property type="molecule type" value="Genomic_DNA"/>
</dbReference>
<dbReference type="Gene3D" id="3.40.50.300">
    <property type="entry name" value="P-loop containing nucleotide triphosphate hydrolases"/>
    <property type="match status" value="2"/>
</dbReference>
<keyword evidence="1 5" id="KW-0547">Nucleotide-binding</keyword>
<evidence type="ECO:0000256" key="6">
    <source>
        <dbReference type="PROSITE-ProRule" id="PRU00552"/>
    </source>
</evidence>
<comment type="subcellular location">
    <subcellularLocation>
        <location evidence="5">Cytoplasm</location>
    </subcellularLocation>
</comment>
<comment type="caution">
    <text evidence="10">The sequence shown here is derived from an EMBL/GenBank/DDBJ whole genome shotgun (WGS) entry which is preliminary data.</text>
</comment>
<feature type="domain" description="Helicase C-terminal" evidence="8">
    <location>
        <begin position="231"/>
        <end position="377"/>
    </location>
</feature>
<feature type="domain" description="DEAD-box RNA helicase Q" evidence="9">
    <location>
        <begin position="4"/>
        <end position="32"/>
    </location>
</feature>
<dbReference type="InterPro" id="IPR005580">
    <property type="entry name" value="DbpA/CsdA_RNA-bd_dom"/>
</dbReference>
<gene>
    <name evidence="5" type="primary">dbpA</name>
    <name evidence="10" type="ORF">JOD17_002526</name>
</gene>
<keyword evidence="5" id="KW-0690">Ribosome biogenesis</keyword>
<dbReference type="SMART" id="SM00487">
    <property type="entry name" value="DEXDc"/>
    <property type="match status" value="1"/>
</dbReference>
<dbReference type="InterPro" id="IPR050079">
    <property type="entry name" value="DEAD_box_RNA_helicase"/>
</dbReference>
<comment type="similarity">
    <text evidence="5">Belongs to the DEAD box helicase family. DbpA subfamily.</text>
</comment>
<comment type="catalytic activity">
    <reaction evidence="5">
        <text>ATP + H2O = ADP + phosphate + H(+)</text>
        <dbReference type="Rhea" id="RHEA:13065"/>
        <dbReference type="ChEBI" id="CHEBI:15377"/>
        <dbReference type="ChEBI" id="CHEBI:15378"/>
        <dbReference type="ChEBI" id="CHEBI:30616"/>
        <dbReference type="ChEBI" id="CHEBI:43474"/>
        <dbReference type="ChEBI" id="CHEBI:456216"/>
        <dbReference type="EC" id="3.6.4.13"/>
    </reaction>
</comment>
<accession>A0ABS2PDS6</accession>
<sequence>MTKHRFTDYQLSDEIIQALDQLNYDTPTDVQSKVIPLIQQKKDLIVRSQTGSGKTAAYGIPISEFVDWQENKPQAIVLTPTRELAVQVKEDFINIGRYKRIKAAAIVGKQPFYKQKNELKQKTHVVVGTPGRMLDHIEKGTISLEEVKYVVIDEADEMLNMGFIEQVEAIIEEMPTSRVTMLFSATLPERVKDLSVQYMNTPTDVEIKTSGVTTSSIDHTLYQVSEDDKYSLLEDVTIIENPDSAIIFCHTQERVNELCDQLADQGYDSDKIHGGMEQYDRLDVMEDFRRGEFRYLIATDVSARGIDIDQISHVINYDLPSEKESYVHRTGRTGRAGHTGKAISFVTPFEGKYLKEIETYIGFKISKSIVPSKEAVVKAKPQFLDKLNSEPSIKEAKNDKLNENIVKLYFNGGKRKKLRAVDFVGTIAKIEGVTAEDIGIITIEDTATFVEILNDKGHIVLDEMKHTTVKGKQLKVHIARNR</sequence>
<dbReference type="Pfam" id="PF03880">
    <property type="entry name" value="DbpA"/>
    <property type="match status" value="1"/>
</dbReference>
<keyword evidence="11" id="KW-1185">Reference proteome</keyword>
<evidence type="ECO:0000256" key="4">
    <source>
        <dbReference type="ARBA" id="ARBA00022840"/>
    </source>
</evidence>
<dbReference type="SMART" id="SM00490">
    <property type="entry name" value="HELICc"/>
    <property type="match status" value="1"/>
</dbReference>
<proteinExistence type="inferred from homology"/>
<evidence type="ECO:0000256" key="5">
    <source>
        <dbReference type="HAMAP-Rule" id="MF_00965"/>
    </source>
</evidence>
<dbReference type="CDD" id="cd12500">
    <property type="entry name" value="RRM_BsYxiN_like"/>
    <property type="match status" value="1"/>
</dbReference>
<dbReference type="Pfam" id="PF00270">
    <property type="entry name" value="DEAD"/>
    <property type="match status" value="1"/>
</dbReference>
<dbReference type="InterPro" id="IPR011545">
    <property type="entry name" value="DEAD/DEAH_box_helicase_dom"/>
</dbReference>
<dbReference type="Proteomes" id="UP000741863">
    <property type="component" value="Unassembled WGS sequence"/>
</dbReference>
<dbReference type="Pfam" id="PF00271">
    <property type="entry name" value="Helicase_C"/>
    <property type="match status" value="1"/>
</dbReference>
<keyword evidence="5" id="KW-0694">RNA-binding</keyword>
<keyword evidence="4 5" id="KW-0067">ATP-binding</keyword>
<dbReference type="PROSITE" id="PS00039">
    <property type="entry name" value="DEAD_ATP_HELICASE"/>
    <property type="match status" value="1"/>
</dbReference>
<keyword evidence="2 5" id="KW-0378">Hydrolase</keyword>
<comment type="function">
    <text evidence="5">DEAD-box RNA helicase involved in the assembly of the 50S ribosomal subunit. Has an RNA-dependent ATPase activity, which is specific for 23S rRNA, and a 3' to 5' RNA helicase activity that uses the energy of ATP hydrolysis to destabilize and unwind short rRNA duplexes.</text>
</comment>
<evidence type="ECO:0000259" key="7">
    <source>
        <dbReference type="PROSITE" id="PS51192"/>
    </source>
</evidence>
<keyword evidence="3 5" id="KW-0347">Helicase</keyword>
<feature type="short sequence motif" description="Q motif" evidence="6">
    <location>
        <begin position="4"/>
        <end position="32"/>
    </location>
</feature>
<dbReference type="CDD" id="cd18787">
    <property type="entry name" value="SF2_C_DEAD"/>
    <property type="match status" value="1"/>
</dbReference>
<dbReference type="InterPro" id="IPR014001">
    <property type="entry name" value="Helicase_ATP-bd"/>
</dbReference>
<dbReference type="InterPro" id="IPR027417">
    <property type="entry name" value="P-loop_NTPase"/>
</dbReference>
<dbReference type="PANTHER" id="PTHR47959:SF1">
    <property type="entry name" value="ATP-DEPENDENT RNA HELICASE DBPA"/>
    <property type="match status" value="1"/>
</dbReference>
<dbReference type="RefSeq" id="WP_204698072.1">
    <property type="nucleotide sequence ID" value="NZ_JAFBEC010000007.1"/>
</dbReference>
<comment type="domain">
    <text evidence="5">Contains an N-terminal domain that binds non-specifically to RNA and a C-terminal domain that binds specifically and tightly to hairpin 92 of 23S rRNA.</text>
</comment>
<evidence type="ECO:0000256" key="2">
    <source>
        <dbReference type="ARBA" id="ARBA00022801"/>
    </source>
</evidence>
<feature type="region of interest" description="Involved in 23S rRNA binding" evidence="5">
    <location>
        <begin position="406"/>
        <end position="482"/>
    </location>
</feature>
<dbReference type="PROSITE" id="PS51195">
    <property type="entry name" value="Q_MOTIF"/>
    <property type="match status" value="1"/>
</dbReference>
<feature type="domain" description="Helicase ATP-binding" evidence="7">
    <location>
        <begin position="35"/>
        <end position="205"/>
    </location>
</feature>
<evidence type="ECO:0000256" key="1">
    <source>
        <dbReference type="ARBA" id="ARBA00022741"/>
    </source>
</evidence>
<evidence type="ECO:0000259" key="8">
    <source>
        <dbReference type="PROSITE" id="PS51194"/>
    </source>
</evidence>
<organism evidence="10 11">
    <name type="scientific">Geomicrobium sediminis</name>
    <dbReference type="NCBI Taxonomy" id="1347788"/>
    <lineage>
        <taxon>Bacteria</taxon>
        <taxon>Bacillati</taxon>
        <taxon>Bacillota</taxon>
        <taxon>Bacilli</taxon>
        <taxon>Bacillales</taxon>
        <taxon>Geomicrobium</taxon>
    </lineage>
</organism>
<dbReference type="InterPro" id="IPR001650">
    <property type="entry name" value="Helicase_C-like"/>
</dbReference>